<comment type="caution">
    <text evidence="5">The sequence shown here is derived from an EMBL/GenBank/DDBJ whole genome shotgun (WGS) entry which is preliminary data.</text>
</comment>
<organism evidence="5 6">
    <name type="scientific">Streptomyces ovatisporus</name>
    <dbReference type="NCBI Taxonomy" id="1128682"/>
    <lineage>
        <taxon>Bacteria</taxon>
        <taxon>Bacillati</taxon>
        <taxon>Actinomycetota</taxon>
        <taxon>Actinomycetes</taxon>
        <taxon>Kitasatosporales</taxon>
        <taxon>Streptomycetaceae</taxon>
        <taxon>Streptomyces</taxon>
    </lineage>
</organism>
<evidence type="ECO:0000313" key="5">
    <source>
        <dbReference type="EMBL" id="MFC4493497.1"/>
    </source>
</evidence>
<dbReference type="SUPFAM" id="SSF55729">
    <property type="entry name" value="Acyl-CoA N-acyltransferases (Nat)"/>
    <property type="match status" value="1"/>
</dbReference>
<evidence type="ECO:0000256" key="2">
    <source>
        <dbReference type="ARBA" id="ARBA00023315"/>
    </source>
</evidence>
<feature type="domain" description="N-acetyltransferase" evidence="4">
    <location>
        <begin position="1"/>
        <end position="155"/>
    </location>
</feature>
<accession>A0ABV9A2P4</accession>
<dbReference type="CDD" id="cd04301">
    <property type="entry name" value="NAT_SF"/>
    <property type="match status" value="1"/>
</dbReference>
<keyword evidence="1" id="KW-0808">Transferase</keyword>
<evidence type="ECO:0000259" key="4">
    <source>
        <dbReference type="PROSITE" id="PS51186"/>
    </source>
</evidence>
<dbReference type="RefSeq" id="WP_386442904.1">
    <property type="nucleotide sequence ID" value="NZ_JBHSFH010000004.1"/>
</dbReference>
<sequence length="176" mass="19695">MRIEQVAWEHPDAVALRARQRAEIAERYGTPDSEPGTAPSAVDIRVFSVAYADGDGEYGARAVGCGGVRDLGDGVGEIKRMYVDPPWRGSGTALLLLRALEDWAREQGWRSLRLETGDRQPDAVRFYTRSGYERIPNFGAYAGLERSWCFERSLHDPPARHAPPRDPRGSRRRDAV</sequence>
<dbReference type="InterPro" id="IPR016181">
    <property type="entry name" value="Acyl_CoA_acyltransferase"/>
</dbReference>
<dbReference type="PANTHER" id="PTHR43877:SF2">
    <property type="entry name" value="AMINOALKYLPHOSPHONATE N-ACETYLTRANSFERASE-RELATED"/>
    <property type="match status" value="1"/>
</dbReference>
<evidence type="ECO:0000313" key="6">
    <source>
        <dbReference type="Proteomes" id="UP001595997"/>
    </source>
</evidence>
<keyword evidence="2" id="KW-0012">Acyltransferase</keyword>
<evidence type="ECO:0000256" key="3">
    <source>
        <dbReference type="SAM" id="MobiDB-lite"/>
    </source>
</evidence>
<gene>
    <name evidence="5" type="ORF">ACFPA8_05035</name>
</gene>
<proteinExistence type="predicted"/>
<reference evidence="6" key="1">
    <citation type="journal article" date="2019" name="Int. J. Syst. Evol. Microbiol.">
        <title>The Global Catalogue of Microorganisms (GCM) 10K type strain sequencing project: providing services to taxonomists for standard genome sequencing and annotation.</title>
        <authorList>
            <consortium name="The Broad Institute Genomics Platform"/>
            <consortium name="The Broad Institute Genome Sequencing Center for Infectious Disease"/>
            <person name="Wu L."/>
            <person name="Ma J."/>
        </authorList>
    </citation>
    <scope>NUCLEOTIDE SEQUENCE [LARGE SCALE GENOMIC DNA]</scope>
    <source>
        <strain evidence="6">CGMCC 4.7357</strain>
    </source>
</reference>
<feature type="region of interest" description="Disordered" evidence="3">
    <location>
        <begin position="155"/>
        <end position="176"/>
    </location>
</feature>
<keyword evidence="6" id="KW-1185">Reference proteome</keyword>
<dbReference type="Proteomes" id="UP001595997">
    <property type="component" value="Unassembled WGS sequence"/>
</dbReference>
<evidence type="ECO:0000256" key="1">
    <source>
        <dbReference type="ARBA" id="ARBA00022679"/>
    </source>
</evidence>
<dbReference type="PANTHER" id="PTHR43877">
    <property type="entry name" value="AMINOALKYLPHOSPHONATE N-ACETYLTRANSFERASE-RELATED-RELATED"/>
    <property type="match status" value="1"/>
</dbReference>
<dbReference type="Gene3D" id="3.40.630.30">
    <property type="match status" value="1"/>
</dbReference>
<name>A0ABV9A2P4_9ACTN</name>
<dbReference type="PROSITE" id="PS51186">
    <property type="entry name" value="GNAT"/>
    <property type="match status" value="1"/>
</dbReference>
<dbReference type="InterPro" id="IPR050832">
    <property type="entry name" value="Bact_Acetyltransf"/>
</dbReference>
<dbReference type="InterPro" id="IPR000182">
    <property type="entry name" value="GNAT_dom"/>
</dbReference>
<dbReference type="EMBL" id="JBHSFH010000004">
    <property type="protein sequence ID" value="MFC4493497.1"/>
    <property type="molecule type" value="Genomic_DNA"/>
</dbReference>
<dbReference type="Pfam" id="PF00583">
    <property type="entry name" value="Acetyltransf_1"/>
    <property type="match status" value="1"/>
</dbReference>
<protein>
    <submittedName>
        <fullName evidence="5">GNAT family N-acetyltransferase</fullName>
    </submittedName>
</protein>